<dbReference type="STRING" id="36807.Mlaev_01310"/>
<accession>A0A150HEV8</accession>
<dbReference type="InterPro" id="IPR003870">
    <property type="entry name" value="DUF222"/>
</dbReference>
<sequence>MFYTRIMNIDTDLEPDPGFWADIAAIESSLPPRDPVAQVTDIAAVVAVHTAEQYACVAAARSDAMAAAAPHACTDDMIDRSLRLELAAALRITEYAAGDLMALATALVERYPAAWDALHGARITDQHARFLVDVLDSVDPAIGSRLIDDAVSLAERLPAGTFRRRLGDLATAATAEALADKHARAVDERRVSVAPAGDGMSLLTAYLPSVEAHAIFDRLTRMGKAIAGHRTGRDGADAALATPGAASADEVPPDERTLDQVRADILGDLLIDGRCDGHAPAVAGIRPTVVVTVPVLSLLDDSHAASEPATVEGVGPVPIDQARRLSGGATSWLRVLTHPETGAVLSVGRHRYDPPPELRRLVRWRAERCMAPGCVMPASRCDIDHTVAWFDGGNTSADNLAPLCAGHHTVKHHGGWTVVQLPDSGGVVEWTSPYGRRYLVEPERRMPVFRAAQPSERAAPSDDRAAPF</sequence>
<feature type="domain" description="HNH nuclease" evidence="2">
    <location>
        <begin position="357"/>
        <end position="409"/>
    </location>
</feature>
<dbReference type="GO" id="GO:0003676">
    <property type="term" value="F:nucleic acid binding"/>
    <property type="evidence" value="ECO:0007669"/>
    <property type="project" value="InterPro"/>
</dbReference>
<dbReference type="Proteomes" id="UP000075357">
    <property type="component" value="Unassembled WGS sequence"/>
</dbReference>
<dbReference type="AlphaFoldDB" id="A0A150HEV8"/>
<name>A0A150HEV8_9MICO</name>
<dbReference type="GO" id="GO:0008270">
    <property type="term" value="F:zinc ion binding"/>
    <property type="evidence" value="ECO:0007669"/>
    <property type="project" value="InterPro"/>
</dbReference>
<evidence type="ECO:0000313" key="4">
    <source>
        <dbReference type="Proteomes" id="UP000075357"/>
    </source>
</evidence>
<dbReference type="GO" id="GO:0004519">
    <property type="term" value="F:endonuclease activity"/>
    <property type="evidence" value="ECO:0007669"/>
    <property type="project" value="InterPro"/>
</dbReference>
<dbReference type="EMBL" id="LRAD01000029">
    <property type="protein sequence ID" value="KXZ60657.1"/>
    <property type="molecule type" value="Genomic_DNA"/>
</dbReference>
<comment type="similarity">
    <text evidence="1">Belongs to the Rv1128c/1148c/1588c/1702c/1945/3466 family.</text>
</comment>
<comment type="caution">
    <text evidence="3">The sequence shown here is derived from an EMBL/GenBank/DDBJ whole genome shotgun (WGS) entry which is preliminary data.</text>
</comment>
<dbReference type="Pfam" id="PF01844">
    <property type="entry name" value="HNH"/>
    <property type="match status" value="1"/>
</dbReference>
<gene>
    <name evidence="3" type="ORF">Mlaev_01310</name>
</gene>
<dbReference type="Pfam" id="PF02720">
    <property type="entry name" value="DUF222"/>
    <property type="match status" value="1"/>
</dbReference>
<evidence type="ECO:0000259" key="2">
    <source>
        <dbReference type="SMART" id="SM00507"/>
    </source>
</evidence>
<dbReference type="Gene3D" id="1.10.30.50">
    <property type="match status" value="1"/>
</dbReference>
<reference evidence="3 4" key="1">
    <citation type="submission" date="2016-01" db="EMBL/GenBank/DDBJ databases">
        <title>Draft genome sequences of Microbacterium laevaniformans LCDC 91-0039 and the type strain of Microbacterium hominis LCDC 84-209.</title>
        <authorList>
            <person name="Bernier A.-M."/>
            <person name="Bernard K."/>
        </authorList>
    </citation>
    <scope>NUCLEOTIDE SEQUENCE [LARGE SCALE GENOMIC DNA]</scope>
    <source>
        <strain evidence="3 4">LCDC 91-0039</strain>
    </source>
</reference>
<dbReference type="InterPro" id="IPR002711">
    <property type="entry name" value="HNH"/>
</dbReference>
<evidence type="ECO:0000256" key="1">
    <source>
        <dbReference type="ARBA" id="ARBA00023450"/>
    </source>
</evidence>
<protein>
    <recommendedName>
        <fullName evidence="2">HNH nuclease domain-containing protein</fullName>
    </recommendedName>
</protein>
<dbReference type="InterPro" id="IPR003615">
    <property type="entry name" value="HNH_nuc"/>
</dbReference>
<dbReference type="CDD" id="cd00085">
    <property type="entry name" value="HNHc"/>
    <property type="match status" value="1"/>
</dbReference>
<organism evidence="3 4">
    <name type="scientific">Microbacterium laevaniformans</name>
    <dbReference type="NCBI Taxonomy" id="36807"/>
    <lineage>
        <taxon>Bacteria</taxon>
        <taxon>Bacillati</taxon>
        <taxon>Actinomycetota</taxon>
        <taxon>Actinomycetes</taxon>
        <taxon>Micrococcales</taxon>
        <taxon>Microbacteriaceae</taxon>
        <taxon>Microbacterium</taxon>
    </lineage>
</organism>
<proteinExistence type="inferred from homology"/>
<evidence type="ECO:0000313" key="3">
    <source>
        <dbReference type="EMBL" id="KXZ60657.1"/>
    </source>
</evidence>
<dbReference type="PATRIC" id="fig|36807.3.peg.1331"/>
<dbReference type="SMART" id="SM00507">
    <property type="entry name" value="HNHc"/>
    <property type="match status" value="1"/>
</dbReference>
<keyword evidence="4" id="KW-1185">Reference proteome</keyword>